<dbReference type="Pfam" id="PF13839">
    <property type="entry name" value="PC-Esterase"/>
    <property type="match status" value="1"/>
</dbReference>
<feature type="domain" description="Trichome birefringence-like C-terminal" evidence="8">
    <location>
        <begin position="159"/>
        <end position="450"/>
    </location>
</feature>
<evidence type="ECO:0000259" key="9">
    <source>
        <dbReference type="Pfam" id="PF14416"/>
    </source>
</evidence>
<dbReference type="GO" id="GO:0016020">
    <property type="term" value="C:membrane"/>
    <property type="evidence" value="ECO:0007669"/>
    <property type="project" value="UniProtKB-SubCell"/>
</dbReference>
<evidence type="ECO:0000259" key="8">
    <source>
        <dbReference type="Pfam" id="PF13839"/>
    </source>
</evidence>
<dbReference type="InterPro" id="IPR025846">
    <property type="entry name" value="TBL_N"/>
</dbReference>
<evidence type="ECO:0000256" key="2">
    <source>
        <dbReference type="ARBA" id="ARBA00007727"/>
    </source>
</evidence>
<dbReference type="EMBL" id="OIVN01000926">
    <property type="protein sequence ID" value="SPC87514.1"/>
    <property type="molecule type" value="Genomic_DNA"/>
</dbReference>
<feature type="region of interest" description="Disordered" evidence="7">
    <location>
        <begin position="495"/>
        <end position="520"/>
    </location>
</feature>
<evidence type="ECO:0000256" key="7">
    <source>
        <dbReference type="SAM" id="MobiDB-lite"/>
    </source>
</evidence>
<dbReference type="PANTHER" id="PTHR32285:SF219">
    <property type="entry name" value="PROTEIN TRICHOME BIREFRINGENCE-LIKE 24"/>
    <property type="match status" value="1"/>
</dbReference>
<evidence type="ECO:0000256" key="3">
    <source>
        <dbReference type="ARBA" id="ARBA00022692"/>
    </source>
</evidence>
<dbReference type="GO" id="GO:0005794">
    <property type="term" value="C:Golgi apparatus"/>
    <property type="evidence" value="ECO:0007669"/>
    <property type="project" value="TreeGrafter"/>
</dbReference>
<feature type="domain" description="Trichome birefringence-like N-terminal" evidence="9">
    <location>
        <begin position="105"/>
        <end position="158"/>
    </location>
</feature>
<dbReference type="PANTHER" id="PTHR32285">
    <property type="entry name" value="PROTEIN TRICHOME BIREFRINGENCE-LIKE 9-RELATED"/>
    <property type="match status" value="1"/>
</dbReference>
<dbReference type="InterPro" id="IPR026057">
    <property type="entry name" value="TBL_C"/>
</dbReference>
<dbReference type="Pfam" id="PF14416">
    <property type="entry name" value="PMR5N"/>
    <property type="match status" value="1"/>
</dbReference>
<keyword evidence="3" id="KW-0812">Transmembrane</keyword>
<accession>A0A2N9FLB5</accession>
<evidence type="ECO:0000256" key="6">
    <source>
        <dbReference type="ARBA" id="ARBA00023136"/>
    </source>
</evidence>
<reference evidence="10" key="1">
    <citation type="submission" date="2018-02" db="EMBL/GenBank/DDBJ databases">
        <authorList>
            <person name="Cohen D.B."/>
            <person name="Kent A.D."/>
        </authorList>
    </citation>
    <scope>NUCLEOTIDE SEQUENCE</scope>
</reference>
<protein>
    <submittedName>
        <fullName evidence="10">Uncharacterized protein</fullName>
    </submittedName>
</protein>
<evidence type="ECO:0000313" key="10">
    <source>
        <dbReference type="EMBL" id="SPC87514.1"/>
    </source>
</evidence>
<gene>
    <name evidence="10" type="ORF">FSB_LOCUS15396</name>
</gene>
<name>A0A2N9FLB5_FAGSY</name>
<comment type="similarity">
    <text evidence="2">Belongs to the PC-esterase family. TBL subfamily.</text>
</comment>
<evidence type="ECO:0000256" key="5">
    <source>
        <dbReference type="ARBA" id="ARBA00022989"/>
    </source>
</evidence>
<keyword evidence="6" id="KW-0472">Membrane</keyword>
<keyword evidence="5" id="KW-1133">Transmembrane helix</keyword>
<dbReference type="AlphaFoldDB" id="A0A2N9FLB5"/>
<dbReference type="GO" id="GO:0016413">
    <property type="term" value="F:O-acetyltransferase activity"/>
    <property type="evidence" value="ECO:0007669"/>
    <property type="project" value="InterPro"/>
</dbReference>
<comment type="subcellular location">
    <subcellularLocation>
        <location evidence="1">Membrane</location>
        <topology evidence="1">Single-pass membrane protein</topology>
    </subcellularLocation>
</comment>
<dbReference type="InterPro" id="IPR029962">
    <property type="entry name" value="TBL"/>
</dbReference>
<organism evidence="10">
    <name type="scientific">Fagus sylvatica</name>
    <name type="common">Beechnut</name>
    <dbReference type="NCBI Taxonomy" id="28930"/>
    <lineage>
        <taxon>Eukaryota</taxon>
        <taxon>Viridiplantae</taxon>
        <taxon>Streptophyta</taxon>
        <taxon>Embryophyta</taxon>
        <taxon>Tracheophyta</taxon>
        <taxon>Spermatophyta</taxon>
        <taxon>Magnoliopsida</taxon>
        <taxon>eudicotyledons</taxon>
        <taxon>Gunneridae</taxon>
        <taxon>Pentapetalae</taxon>
        <taxon>rosids</taxon>
        <taxon>fabids</taxon>
        <taxon>Fagales</taxon>
        <taxon>Fagaceae</taxon>
        <taxon>Fagus</taxon>
    </lineage>
</organism>
<proteinExistence type="inferred from homology"/>
<sequence length="520" mass="59366">MKLQWFRNKQNHMLGKLVVAILLMGFALRLVFFRSTRLSPILEATPIAKKSVLPISNLPVSVLPISNPPIPVLPISNPAVPVLPIPNPPALVPVQENEDQVPPNEKCDLLNGDWIPNPSGPTYTNRSCSLIESHQNCINNGRPDTGYMYWRWNPRNCELPPFDPERFLVMMRDKTWALIGDSISRNHVQSMLCMLSTVEQAVEVYHDEEYRSKRWNFPSYNFTISVIFSPFLVKADIFEDFNGVSTSEVELYLDKLDKKWIDQYQNFDYMIISSGKWFLKTAIYHENDTVLGCHGCSKGNLTDLGFDFAYRKSLHSALDFIVSSNHKGLIFFRTSTPDHFENGEWSSGGTCPRTAPVKEGEIELKDLNTYLRKVELDEFEKAASKASENGVNLKLLDLTMLSFLRPDGHPGPYREFHPFAKDKNATVQNDCLHWCLPGPIDSWNDVIMEMVELRKKGYIPNFPPGVCYTSLFRLDIWGTGSPCLFYIRETEEMGLTEPNDRDRRSMAPPPRAKNGAQNEY</sequence>
<evidence type="ECO:0000256" key="4">
    <source>
        <dbReference type="ARBA" id="ARBA00022968"/>
    </source>
</evidence>
<keyword evidence="4" id="KW-0735">Signal-anchor</keyword>
<evidence type="ECO:0000256" key="1">
    <source>
        <dbReference type="ARBA" id="ARBA00004167"/>
    </source>
</evidence>